<name>V6LXB7_9EUKA</name>
<organism evidence="2">
    <name type="scientific">Spironucleus salmonicida</name>
    <dbReference type="NCBI Taxonomy" id="348837"/>
    <lineage>
        <taxon>Eukaryota</taxon>
        <taxon>Metamonada</taxon>
        <taxon>Diplomonadida</taxon>
        <taxon>Hexamitidae</taxon>
        <taxon>Hexamitinae</taxon>
        <taxon>Spironucleus</taxon>
    </lineage>
</organism>
<gene>
    <name evidence="2" type="ORF">SS50377_10864</name>
</gene>
<dbReference type="AlphaFoldDB" id="V6LXB7"/>
<feature type="region of interest" description="Disordered" evidence="1">
    <location>
        <begin position="1"/>
        <end position="24"/>
    </location>
</feature>
<dbReference type="EMBL" id="KI545974">
    <property type="protein sequence ID" value="EST48893.1"/>
    <property type="molecule type" value="Genomic_DNA"/>
</dbReference>
<evidence type="ECO:0000313" key="2">
    <source>
        <dbReference type="EMBL" id="EST48893.1"/>
    </source>
</evidence>
<proteinExistence type="predicted"/>
<protein>
    <submittedName>
        <fullName evidence="2">Uncharacterized protein</fullName>
    </submittedName>
</protein>
<evidence type="ECO:0000256" key="1">
    <source>
        <dbReference type="SAM" id="MobiDB-lite"/>
    </source>
</evidence>
<reference evidence="2" key="1">
    <citation type="journal article" date="2014" name="PLoS Genet.">
        <title>The Genome of Spironucleus salmonicida Highlights a Fish Pathogen Adapted to Fluctuating Environments.</title>
        <authorList>
            <person name="Xu F."/>
            <person name="Jerlstrom-Hultqvist J."/>
            <person name="Einarsson E."/>
            <person name="Astvaldsson A."/>
            <person name="Svard S.G."/>
            <person name="Andersson J.O."/>
        </authorList>
    </citation>
    <scope>NUCLEOTIDE SEQUENCE</scope>
</reference>
<accession>V6LXB7</accession>
<sequence length="260" mass="29562">MYFCSGKGSSYDSRHAHPPTAGPQALARQSSVVATIGAGYGSYCKELIPSNYLYPGSMVRADSITPGWAGKWHLRAQICLGLASAPDLPVWFRSGWLLEPKVKPRLRTSTRARTQFGLGWHGDAIDRLLEARRTGKHEQLTTFYYQSSKAPASTVPYPWSKDVLSANQHRPCRLHRWFWRVEIRSWVRRYSKTTRELARLTSSGIGALQDRFWHLSLAGSDTGAYLWVETGAYNAECSQQTRYYSAPFHFPIYIITYIVY</sequence>